<feature type="non-terminal residue" evidence="7">
    <location>
        <position position="2195"/>
    </location>
</feature>
<dbReference type="InterPro" id="IPR028730">
    <property type="entry name" value="ZFYVE26"/>
</dbReference>
<evidence type="ECO:0000256" key="4">
    <source>
        <dbReference type="PROSITE-ProRule" id="PRU00091"/>
    </source>
</evidence>
<feature type="compositionally biased region" description="Polar residues" evidence="5">
    <location>
        <begin position="1012"/>
        <end position="1024"/>
    </location>
</feature>
<name>A0A1V9XQS4_9ACAR</name>
<dbReference type="STRING" id="418985.A0A1V9XQS4"/>
<evidence type="ECO:0000259" key="6">
    <source>
        <dbReference type="PROSITE" id="PS50178"/>
    </source>
</evidence>
<dbReference type="InterPro" id="IPR011011">
    <property type="entry name" value="Znf_FYVE_PHD"/>
</dbReference>
<feature type="domain" description="FYVE-type" evidence="6">
    <location>
        <begin position="1717"/>
        <end position="1805"/>
    </location>
</feature>
<dbReference type="InterPro" id="IPR017455">
    <property type="entry name" value="Znf_FYVE-rel"/>
</dbReference>
<dbReference type="PANTHER" id="PTHR46591:SF1">
    <property type="entry name" value="ZINC FINGER FYVE DOMAIN-CONTAINING PROTEIN 26"/>
    <property type="match status" value="1"/>
</dbReference>
<dbReference type="SMART" id="SM00064">
    <property type="entry name" value="FYVE"/>
    <property type="match status" value="1"/>
</dbReference>
<dbReference type="InParanoid" id="A0A1V9XQS4"/>
<dbReference type="InterPro" id="IPR000306">
    <property type="entry name" value="Znf_FYVE"/>
</dbReference>
<dbReference type="PANTHER" id="PTHR46591">
    <property type="entry name" value="ZINC FINGER FYVE DOMAIN-CONTAINING PROTEIN 26"/>
    <property type="match status" value="1"/>
</dbReference>
<evidence type="ECO:0000313" key="8">
    <source>
        <dbReference type="Proteomes" id="UP000192247"/>
    </source>
</evidence>
<dbReference type="InterPro" id="IPR013083">
    <property type="entry name" value="Znf_RING/FYVE/PHD"/>
</dbReference>
<dbReference type="GO" id="GO:0008270">
    <property type="term" value="F:zinc ion binding"/>
    <property type="evidence" value="ECO:0007669"/>
    <property type="project" value="UniProtKB-KW"/>
</dbReference>
<keyword evidence="3" id="KW-0862">Zinc</keyword>
<feature type="region of interest" description="Disordered" evidence="5">
    <location>
        <begin position="503"/>
        <end position="524"/>
    </location>
</feature>
<keyword evidence="1" id="KW-0479">Metal-binding</keyword>
<protein>
    <recommendedName>
        <fullName evidence="6">FYVE-type domain-containing protein</fullName>
    </recommendedName>
</protein>
<sequence length="2195" mass="249613">GEVILKLVSFIGSPILVPAVDMLRRYETDGDILSELKTHLVLGQWELVEAFVKFLIGEEDKRQVTEILTSVALQPHLNSYCLELNIRSPEHLAFLAARYLCDEKLAKDACLRCMLREIPQLNENMKYFLLEAYTQASALEQRVLNSLRQCCLMPRPPTSVFVVLEMLRLPQVTLECVLQVCVQIQQTNSDWPINQLMDKLQELISFTPVCDGVPDSLLRNLTERLVEVVVPRRIERLMSLAIGCRNVLFQRKLLQAISDKECILSRAKAEGNQHFLELHLDNIITSIVRNERLPDNLDGVNLRPLALMFVWEQLSAETVFSRLDELEKLYPKNPFILRLATIVRECRLISSVTKVSLLDLITQRQTQSLLRVVYSTGALRGMKDAQVLHIVNKDYQSHMLRGYLALKHVSTALHYAILIAERRVDRNSIFQPTTSETELHFDSAHDSAKYIEQHGPDVSFDALVNPELHAMESLLAELPNNELKVEVLEDIFSLLFVSHRELHQDEPPSDEEIQTNESSSRYEMGDGRHCIRGSGFLASKKFIRTLLPMLVSHIRASKLKLSDNKSLLARLGKLLDYVVNARWRLELVEEKLPLSIKCVENIDVEDLSNSFTRGSVGLHGTPPSYRKRRTARLRTKSYTAQTEPRAPQASVIELMLSTMDALLRHCLWKGDYERAQQVRKVATVDNSDVADGAELDFCLSTPRIEEELIRIQKSKLGSSELFSAADSFLQATPLSSNFGNLCRFYLNLAFTPNLNLSLAHKLLTYSADLSKDDTSNNGHQAINRAAGLLASVCEKLTSTDLSLEKVLNFSTCHLDGVRLREGLLFWAILQTTIDRVGELLDGEQVEGSSSIELHQEFFKLGKMLGSGLREYRTRLNPFNFDFTRALYAHARQVYKALEEKRQSLRLEERTNGGLHKAAKGGFYFRVLEECSPSMTLLKLILHDHVSPTKLEEFASKMKLNITQCVSKEILPNIYMRTGVASDFLAFRVLNVDGPRAGGQGGGSNNGSHRNSQAGLTQSGNGGQFSRSPSFVAKKLLSQLIDILRERCPSSKKLVMERYENLREVAFSTQFDRWRESTRELSNLDLTKLKSEERVAFFLNVLHCLELERLIQRCRKGLPLIQSTLERQIDESLYGYEIGCMGVVTILQLKYSVLFFGHSLPPLPTPLIATAAVDPQAFLPAQQLLTVYSLVQCHKDDPPLRVIETDGQLSEGFARAILKVNVDDEKKKLYVPWQMEEIVKGKYFVNDPKRDLLRITLLKIGGSGFTFEFVRSTEFYLNLQSTPGSSSLCERHRNTGLRLPPSVIRYMEQHCAPVGVILKQTMLQGEKIERSSLTESKGSSALERMLAILPDAKQTLLSGNVADDIWIVLESLMGQPDSLVKMLECIDFCDAICGSRLVTSKLLHLKQLILKVLIRKNYRYLLRMDNSSERANGFIENYVYWTDKDIENACQALKSVILKEDPHYGPLVKEMERALLYQSIGRLLHVEWRSVPEDIPWVISKLREGNRFDFIYKISILDLIDTSNVQLTQTVKELSACHHFALNREEDYFAGLRIVDNISNTEARLAFCRRLLDQLTPCRGKLYLLRYMISTHAKEQDFVNRLEAQALGLEALLAIPIAQRWEYLHLDEWPELIVETLLMNGHLELVGRILERAESLSAEFVAKVDGLCEVFAKKALELSNMTDKAQKRASVSAHIQRASMSSFIMPSKPPSVKEWVRDQDITKCMICQTKFAFLVRKHHCRRCGRVVCKNCSSKGMFSQTHYLTTDCLEFQSATDNAIILILGRLLVTGYGRVPARVCDDCFVQTVEPEVVEAIEAIEHFTPNTLSKKVTPVRVETTWRIKAPINEQNREYNIATRRIFCYERAPSVSLCLSILDRHSNPETAAEFILSLCDRLVPLLGSPSEIDHGLGIAMLQALLIKARFNLLKTNKQASLEWCDSYLQTLDLLKLLVKDNCQSLIPKELLQQKNSENKDWRNVHRKLRDKLLDAERFQLALEVSTKCNLQTNVVLATWGISMIKAGDWSLARDKLIYCLRRPLNMNNAKTESPLLKDILAVLQNSTYVGLTRAAAVFCPLANLKNIKANGIQYQASQGTDHLVTISTESWFYLENFACHSTIISYLTRKGQLNRALMYCFDNKCDNEVFIENLFMACLRTGSLEQLFLEMKLIENCLTRFNTYLLSLCIYLKRQNFVNALHRL</sequence>
<feature type="non-terminal residue" evidence="7">
    <location>
        <position position="1"/>
    </location>
</feature>
<dbReference type="GO" id="GO:0030496">
    <property type="term" value="C:midbody"/>
    <property type="evidence" value="ECO:0007669"/>
    <property type="project" value="TreeGrafter"/>
</dbReference>
<evidence type="ECO:0000256" key="5">
    <source>
        <dbReference type="SAM" id="MobiDB-lite"/>
    </source>
</evidence>
<dbReference type="OrthoDB" id="6514509at2759"/>
<dbReference type="GO" id="GO:0000281">
    <property type="term" value="P:mitotic cytokinesis"/>
    <property type="evidence" value="ECO:0007669"/>
    <property type="project" value="InterPro"/>
</dbReference>
<dbReference type="Proteomes" id="UP000192247">
    <property type="component" value="Unassembled WGS sequence"/>
</dbReference>
<evidence type="ECO:0000313" key="7">
    <source>
        <dbReference type="EMBL" id="OQR75857.1"/>
    </source>
</evidence>
<dbReference type="Pfam" id="PF01363">
    <property type="entry name" value="FYVE"/>
    <property type="match status" value="1"/>
</dbReference>
<comment type="caution">
    <text evidence="7">The sequence shown here is derived from an EMBL/GenBank/DDBJ whole genome shotgun (WGS) entry which is preliminary data.</text>
</comment>
<evidence type="ECO:0000256" key="1">
    <source>
        <dbReference type="ARBA" id="ARBA00022723"/>
    </source>
</evidence>
<gene>
    <name evidence="7" type="ORF">BIW11_08153</name>
</gene>
<dbReference type="GO" id="GO:0000724">
    <property type="term" value="P:double-strand break repair via homologous recombination"/>
    <property type="evidence" value="ECO:0007669"/>
    <property type="project" value="InterPro"/>
</dbReference>
<evidence type="ECO:0000256" key="2">
    <source>
        <dbReference type="ARBA" id="ARBA00022771"/>
    </source>
</evidence>
<dbReference type="Gene3D" id="3.30.40.10">
    <property type="entry name" value="Zinc/RING finger domain, C3HC4 (zinc finger)"/>
    <property type="match status" value="1"/>
</dbReference>
<dbReference type="GO" id="GO:0032465">
    <property type="term" value="P:regulation of cytokinesis"/>
    <property type="evidence" value="ECO:0007669"/>
    <property type="project" value="TreeGrafter"/>
</dbReference>
<dbReference type="PROSITE" id="PS50178">
    <property type="entry name" value="ZF_FYVE"/>
    <property type="match status" value="1"/>
</dbReference>
<dbReference type="GO" id="GO:0005813">
    <property type="term" value="C:centrosome"/>
    <property type="evidence" value="ECO:0007669"/>
    <property type="project" value="TreeGrafter"/>
</dbReference>
<organism evidence="7 8">
    <name type="scientific">Tropilaelaps mercedesae</name>
    <dbReference type="NCBI Taxonomy" id="418985"/>
    <lineage>
        <taxon>Eukaryota</taxon>
        <taxon>Metazoa</taxon>
        <taxon>Ecdysozoa</taxon>
        <taxon>Arthropoda</taxon>
        <taxon>Chelicerata</taxon>
        <taxon>Arachnida</taxon>
        <taxon>Acari</taxon>
        <taxon>Parasitiformes</taxon>
        <taxon>Mesostigmata</taxon>
        <taxon>Gamasina</taxon>
        <taxon>Dermanyssoidea</taxon>
        <taxon>Laelapidae</taxon>
        <taxon>Tropilaelaps</taxon>
    </lineage>
</organism>
<dbReference type="SUPFAM" id="SSF57903">
    <property type="entry name" value="FYVE/PHD zinc finger"/>
    <property type="match status" value="1"/>
</dbReference>
<dbReference type="GO" id="GO:0032266">
    <property type="term" value="F:phosphatidylinositol-3-phosphate binding"/>
    <property type="evidence" value="ECO:0007669"/>
    <property type="project" value="InterPro"/>
</dbReference>
<dbReference type="EMBL" id="MNPL01005681">
    <property type="protein sequence ID" value="OQR75857.1"/>
    <property type="molecule type" value="Genomic_DNA"/>
</dbReference>
<keyword evidence="8" id="KW-1185">Reference proteome</keyword>
<reference evidence="7 8" key="1">
    <citation type="journal article" date="2017" name="Gigascience">
        <title>Draft genome of the honey bee ectoparasitic mite, Tropilaelaps mercedesae, is shaped by the parasitic life history.</title>
        <authorList>
            <person name="Dong X."/>
            <person name="Armstrong S.D."/>
            <person name="Xia D."/>
            <person name="Makepeace B.L."/>
            <person name="Darby A.C."/>
            <person name="Kadowaki T."/>
        </authorList>
    </citation>
    <scope>NUCLEOTIDE SEQUENCE [LARGE SCALE GENOMIC DNA]</scope>
    <source>
        <strain evidence="7">Wuxi-XJTLU</strain>
    </source>
</reference>
<evidence type="ECO:0000256" key="3">
    <source>
        <dbReference type="ARBA" id="ARBA00022833"/>
    </source>
</evidence>
<keyword evidence="2 4" id="KW-0863">Zinc-finger</keyword>
<accession>A0A1V9XQS4</accession>
<proteinExistence type="predicted"/>
<feature type="region of interest" description="Disordered" evidence="5">
    <location>
        <begin position="996"/>
        <end position="1024"/>
    </location>
</feature>